<proteinExistence type="predicted"/>
<dbReference type="STRING" id="683228.GA0070617_0784"/>
<feature type="coiled-coil region" evidence="1">
    <location>
        <begin position="82"/>
        <end position="109"/>
    </location>
</feature>
<evidence type="ECO:0000313" key="4">
    <source>
        <dbReference type="Proteomes" id="UP000198937"/>
    </source>
</evidence>
<feature type="compositionally biased region" description="Polar residues" evidence="2">
    <location>
        <begin position="510"/>
        <end position="519"/>
    </location>
</feature>
<evidence type="ECO:0000256" key="2">
    <source>
        <dbReference type="SAM" id="MobiDB-lite"/>
    </source>
</evidence>
<evidence type="ECO:0000256" key="1">
    <source>
        <dbReference type="SAM" id="Coils"/>
    </source>
</evidence>
<reference evidence="3 4" key="1">
    <citation type="submission" date="2016-06" db="EMBL/GenBank/DDBJ databases">
        <authorList>
            <person name="Kjaerup R.B."/>
            <person name="Dalgaard T.S."/>
            <person name="Juul-Madsen H.R."/>
        </authorList>
    </citation>
    <scope>NUCLEOTIDE SEQUENCE [LARGE SCALE GENOMIC DNA]</scope>
    <source>
        <strain evidence="3 4">DSM 45577</strain>
    </source>
</reference>
<keyword evidence="4" id="KW-1185">Reference proteome</keyword>
<accession>A0A1C6U2I8</accession>
<dbReference type="Proteomes" id="UP000198937">
    <property type="component" value="Unassembled WGS sequence"/>
</dbReference>
<feature type="region of interest" description="Disordered" evidence="2">
    <location>
        <begin position="399"/>
        <end position="566"/>
    </location>
</feature>
<gene>
    <name evidence="3" type="ORF">GA0070617_0784</name>
</gene>
<feature type="compositionally biased region" description="Basic and acidic residues" evidence="2">
    <location>
        <begin position="530"/>
        <end position="541"/>
    </location>
</feature>
<organism evidence="3 4">
    <name type="scientific">Micromonospora yangpuensis</name>
    <dbReference type="NCBI Taxonomy" id="683228"/>
    <lineage>
        <taxon>Bacteria</taxon>
        <taxon>Bacillati</taxon>
        <taxon>Actinomycetota</taxon>
        <taxon>Actinomycetes</taxon>
        <taxon>Micromonosporales</taxon>
        <taxon>Micromonosporaceae</taxon>
        <taxon>Micromonospora</taxon>
    </lineage>
</organism>
<sequence length="685" mass="72751">MINPAEIPQIPGDLDVLATHAQTIRTTGGDFASTGQAVDSTWQGLAAVYEAPEAAQLFAATGPVRTVSASVGEDIQAVGTALSTYATEVKQIKAQLAALKLQAEQFVASTNEDDDWREDESKVDRHNGLISAVNTQVAAFFEAQRTCANTINALYGGRQYRADNADGRADDGEYGFTADTLDAAAGEDGALPWGSNEEHDRGFWGDVGAYFGGIGESFVTMLEDLGGLIGRDPVTGEWSWGTAGQSWLGLGKFVWAVAVYTNPVTAVIDQTTGMPFMGRREAGNLLLNAGKSIIAYDTWGEDKSKAAGMTTFNIVSAVVGTKGAGSGLRGAGAAVNGIRGSATAARIGAALVRTGNWLDNLPTVGDVALNVAGKFDIKIPNLGLVPAIAGDVPIGRGFEVEMPNGRPGHQMNMDSGDGNGPQLPRDDPPVSRPPTHTGVGDGPVGDRTPVDSDPVDSDPRDDNPGDPPEDDNPGDRPGDDNPSYRDPDSTPGDDTPEASAPGDEAADGSDANTADTDSSGPPEWLQNVREGNEFNHRREPFYTEQGGANEVHVEPKSDKGQYPRVDSYVPGREIVSRKFTQLAEIKPETAIEYLREFDRKYKEGTIIADTPTNRRDLGDDLVGKELEGEMILEVPVQDADIPPEVLKEAENLGITIRDEEGNVYELPDDEYREGGDDVPGDHDGE</sequence>
<dbReference type="OrthoDB" id="3917849at2"/>
<dbReference type="AlphaFoldDB" id="A0A1C6U2I8"/>
<name>A0A1C6U2I8_9ACTN</name>
<evidence type="ECO:0000313" key="3">
    <source>
        <dbReference type="EMBL" id="SCL48128.1"/>
    </source>
</evidence>
<keyword evidence="1" id="KW-0175">Coiled coil</keyword>
<feature type="region of interest" description="Disordered" evidence="2">
    <location>
        <begin position="658"/>
        <end position="685"/>
    </location>
</feature>
<feature type="compositionally biased region" description="Basic and acidic residues" evidence="2">
    <location>
        <begin position="672"/>
        <end position="685"/>
    </location>
</feature>
<feature type="compositionally biased region" description="Basic and acidic residues" evidence="2">
    <location>
        <begin position="551"/>
        <end position="561"/>
    </location>
</feature>
<feature type="compositionally biased region" description="Basic and acidic residues" evidence="2">
    <location>
        <begin position="473"/>
        <end position="488"/>
    </location>
</feature>
<dbReference type="EMBL" id="FMIA01000002">
    <property type="protein sequence ID" value="SCL48128.1"/>
    <property type="molecule type" value="Genomic_DNA"/>
</dbReference>
<dbReference type="RefSeq" id="WP_091433980.1">
    <property type="nucleotide sequence ID" value="NZ_BMMJ01000006.1"/>
</dbReference>
<protein>
    <submittedName>
        <fullName evidence="3">Uncharacterized protein</fullName>
    </submittedName>
</protein>